<evidence type="ECO:0000256" key="3">
    <source>
        <dbReference type="ARBA" id="ARBA00023157"/>
    </source>
</evidence>
<evidence type="ECO:0000256" key="6">
    <source>
        <dbReference type="SAM" id="SignalP"/>
    </source>
</evidence>
<accession>A0A975G8D5</accession>
<keyword evidence="3" id="KW-1015">Disulfide bond</keyword>
<evidence type="ECO:0000313" key="9">
    <source>
        <dbReference type="Proteomes" id="UP000676169"/>
    </source>
</evidence>
<dbReference type="Proteomes" id="UP000676169">
    <property type="component" value="Chromosome"/>
</dbReference>
<protein>
    <submittedName>
        <fullName evidence="8">Thioredoxin family protein</fullName>
    </submittedName>
</protein>
<keyword evidence="2" id="KW-0249">Electron transport</keyword>
<dbReference type="InterPro" id="IPR036249">
    <property type="entry name" value="Thioredoxin-like_sf"/>
</dbReference>
<feature type="domain" description="Thioredoxin" evidence="7">
    <location>
        <begin position="155"/>
        <end position="277"/>
    </location>
</feature>
<sequence length="312" mass="34202">MNRSRVLFLILLPAMLLALPGCDAAKKALGRAASTKAALPPLEVKDITEEEFPAFIRQKGRLNLMLVYDLNGPETAAQTKERLAAEEFLKVARDFSDVVSVGRIDGRLSKTLATSYTPGTIRFELFREGSRVDDCSDGKLIMTSEFRSILAREAEVIRKNPPAAPAIPGSNPPRELAEKEFDSFTKDPNKLSVVVFHANWCGPCQKLKPVMAEVADSFPGVSEVGRFNVDNCRNLAGRLGVSSIPDVRFYRDGKEVGRFTGYRPDYAVRTLFQQHTVGLKAPVAPAPSKGSSGGGSMTRMTKDWVPPGMEKR</sequence>
<feature type="signal peptide" evidence="6">
    <location>
        <begin position="1"/>
        <end position="24"/>
    </location>
</feature>
<dbReference type="InterPro" id="IPR013766">
    <property type="entry name" value="Thioredoxin_domain"/>
</dbReference>
<feature type="region of interest" description="Disordered" evidence="5">
    <location>
        <begin position="282"/>
        <end position="312"/>
    </location>
</feature>
<evidence type="ECO:0000256" key="5">
    <source>
        <dbReference type="SAM" id="MobiDB-lite"/>
    </source>
</evidence>
<dbReference type="CDD" id="cd02947">
    <property type="entry name" value="TRX_family"/>
    <property type="match status" value="1"/>
</dbReference>
<keyword evidence="6" id="KW-0732">Signal</keyword>
<dbReference type="PROSITE" id="PS51352">
    <property type="entry name" value="THIOREDOXIN_2"/>
    <property type="match status" value="1"/>
</dbReference>
<evidence type="ECO:0000256" key="4">
    <source>
        <dbReference type="ARBA" id="ARBA00023284"/>
    </source>
</evidence>
<dbReference type="PROSITE" id="PS00194">
    <property type="entry name" value="THIOREDOXIN_1"/>
    <property type="match status" value="1"/>
</dbReference>
<dbReference type="AlphaFoldDB" id="A0A975G8D5"/>
<dbReference type="Gene3D" id="3.40.30.10">
    <property type="entry name" value="Glutaredoxin"/>
    <property type="match status" value="1"/>
</dbReference>
<dbReference type="InterPro" id="IPR017937">
    <property type="entry name" value="Thioredoxin_CS"/>
</dbReference>
<evidence type="ECO:0000313" key="8">
    <source>
        <dbReference type="EMBL" id="QUE50636.1"/>
    </source>
</evidence>
<feature type="chain" id="PRO_5036757060" evidence="6">
    <location>
        <begin position="25"/>
        <end position="312"/>
    </location>
</feature>
<dbReference type="KEGG" id="lamb:KBB96_17455"/>
<dbReference type="Pfam" id="PF00085">
    <property type="entry name" value="Thioredoxin"/>
    <property type="match status" value="1"/>
</dbReference>
<keyword evidence="4" id="KW-0676">Redox-active center</keyword>
<evidence type="ECO:0000259" key="7">
    <source>
        <dbReference type="PROSITE" id="PS51352"/>
    </source>
</evidence>
<dbReference type="PANTHER" id="PTHR45663">
    <property type="entry name" value="GEO12009P1"/>
    <property type="match status" value="1"/>
</dbReference>
<dbReference type="SUPFAM" id="SSF52833">
    <property type="entry name" value="Thioredoxin-like"/>
    <property type="match status" value="1"/>
</dbReference>
<dbReference type="RefSeq" id="WP_211630776.1">
    <property type="nucleotide sequence ID" value="NZ_CP073100.1"/>
</dbReference>
<gene>
    <name evidence="8" type="ORF">KBB96_17455</name>
</gene>
<organism evidence="8 9">
    <name type="scientific">Luteolibacter ambystomatis</name>
    <dbReference type="NCBI Taxonomy" id="2824561"/>
    <lineage>
        <taxon>Bacteria</taxon>
        <taxon>Pseudomonadati</taxon>
        <taxon>Verrucomicrobiota</taxon>
        <taxon>Verrucomicrobiia</taxon>
        <taxon>Verrucomicrobiales</taxon>
        <taxon>Verrucomicrobiaceae</taxon>
        <taxon>Luteolibacter</taxon>
    </lineage>
</organism>
<evidence type="ECO:0000256" key="1">
    <source>
        <dbReference type="ARBA" id="ARBA00022448"/>
    </source>
</evidence>
<dbReference type="PANTHER" id="PTHR45663:SF11">
    <property type="entry name" value="GEO12009P1"/>
    <property type="match status" value="1"/>
</dbReference>
<evidence type="ECO:0000256" key="2">
    <source>
        <dbReference type="ARBA" id="ARBA00022982"/>
    </source>
</evidence>
<name>A0A975G8D5_9BACT</name>
<keyword evidence="9" id="KW-1185">Reference proteome</keyword>
<dbReference type="GO" id="GO:0005737">
    <property type="term" value="C:cytoplasm"/>
    <property type="evidence" value="ECO:0007669"/>
    <property type="project" value="TreeGrafter"/>
</dbReference>
<dbReference type="GO" id="GO:0015035">
    <property type="term" value="F:protein-disulfide reductase activity"/>
    <property type="evidence" value="ECO:0007669"/>
    <property type="project" value="TreeGrafter"/>
</dbReference>
<keyword evidence="1" id="KW-0813">Transport</keyword>
<proteinExistence type="predicted"/>
<dbReference type="EMBL" id="CP073100">
    <property type="protein sequence ID" value="QUE50636.1"/>
    <property type="molecule type" value="Genomic_DNA"/>
</dbReference>
<reference evidence="8" key="1">
    <citation type="submission" date="2021-04" db="EMBL/GenBank/DDBJ databases">
        <title>Luteolibacter sp. 32A isolated from the skin of an Anderson's salamander (Ambystoma andersonii).</title>
        <authorList>
            <person name="Spergser J."/>
            <person name="Busse H.-J."/>
        </authorList>
    </citation>
    <scope>NUCLEOTIDE SEQUENCE</scope>
    <source>
        <strain evidence="8">32A</strain>
    </source>
</reference>